<sequence length="476" mass="50597">MAAVLCAASASALPPHASRAASASALAPAAPAAQTGEVPRFTVVTHRPGTSPGLLFATPQSARDSGAVHGPQILDDRGRVVWFRPVPAGQFATDLRVQRYRGKPVLTWWQGTSSNTGIGKGVGYIADSSYRVIATVRPDGDYAPDLHEFALTEKGTALVTSYRTVPYDLTPVGGPKDGQAVDSVVEEIDVATGRRIMRWSSLQHVPITESDMPVELTHGAPYDYFHVNSVAVDDDGDLLVSGRTTSTVYKVDRETGAVLWRLGGRHSSFRLGAGVRFNWQHDAMPEGRGTYRIFDNGSVAGSPGWESRVVRVRVDARRRTAAFLGQVTHPVLQSVENEGGSQRTPGGGTLVSWGSSSRISEFAKSGRLLFDATLPAGWSSYRVYRSRWSAEPAAPPAVSVGPDGALHASWNGATGVARWRVLGGDAPAALKPVAEAAWQGLDTAVRLDPLPRFVKVEALDAHGTSMGSSTAVPTDS</sequence>
<gene>
    <name evidence="2" type="ORF">ETD96_20120</name>
</gene>
<dbReference type="InterPro" id="IPR039535">
    <property type="entry name" value="ASST-like"/>
</dbReference>
<feature type="signal peptide" evidence="1">
    <location>
        <begin position="1"/>
        <end position="17"/>
    </location>
</feature>
<name>A0A5S4GUZ4_9ACTN</name>
<feature type="chain" id="PRO_5039444386" description="ArsR family transcriptional regulator" evidence="1">
    <location>
        <begin position="18"/>
        <end position="476"/>
    </location>
</feature>
<dbReference type="InterPro" id="IPR053143">
    <property type="entry name" value="Arylsulfate_ST"/>
</dbReference>
<dbReference type="PANTHER" id="PTHR35340:SF6">
    <property type="entry name" value="ASST-DOMAIN-CONTAINING PROTEIN"/>
    <property type="match status" value="1"/>
</dbReference>
<dbReference type="OrthoDB" id="264813at2"/>
<evidence type="ECO:0008006" key="4">
    <source>
        <dbReference type="Google" id="ProtNLM"/>
    </source>
</evidence>
<accession>A0A5S4GUZ4</accession>
<dbReference type="PANTHER" id="PTHR35340">
    <property type="entry name" value="PQQ ENZYME REPEAT PROTEIN-RELATED"/>
    <property type="match status" value="1"/>
</dbReference>
<comment type="caution">
    <text evidence="2">The sequence shown here is derived from an EMBL/GenBank/DDBJ whole genome shotgun (WGS) entry which is preliminary data.</text>
</comment>
<organism evidence="2 3">
    <name type="scientific">Actinomadura geliboluensis</name>
    <dbReference type="NCBI Taxonomy" id="882440"/>
    <lineage>
        <taxon>Bacteria</taxon>
        <taxon>Bacillati</taxon>
        <taxon>Actinomycetota</taxon>
        <taxon>Actinomycetes</taxon>
        <taxon>Streptosporangiales</taxon>
        <taxon>Thermomonosporaceae</taxon>
        <taxon>Actinomadura</taxon>
    </lineage>
</organism>
<evidence type="ECO:0000256" key="1">
    <source>
        <dbReference type="SAM" id="SignalP"/>
    </source>
</evidence>
<dbReference type="AlphaFoldDB" id="A0A5S4GUZ4"/>
<evidence type="ECO:0000313" key="2">
    <source>
        <dbReference type="EMBL" id="TMR36778.1"/>
    </source>
</evidence>
<proteinExistence type="predicted"/>
<protein>
    <recommendedName>
        <fullName evidence="4">ArsR family transcriptional regulator</fullName>
    </recommendedName>
</protein>
<dbReference type="SUPFAM" id="SSF63829">
    <property type="entry name" value="Calcium-dependent phosphotriesterase"/>
    <property type="match status" value="1"/>
</dbReference>
<reference evidence="2 3" key="1">
    <citation type="submission" date="2019-05" db="EMBL/GenBank/DDBJ databases">
        <title>Draft genome sequence of Actinomadura geliboluensis A8036.</title>
        <authorList>
            <person name="Saricaoglu S."/>
            <person name="Isik K."/>
        </authorList>
    </citation>
    <scope>NUCLEOTIDE SEQUENCE [LARGE SCALE GENOMIC DNA]</scope>
    <source>
        <strain evidence="2 3">A8036</strain>
    </source>
</reference>
<keyword evidence="3" id="KW-1185">Reference proteome</keyword>
<dbReference type="Proteomes" id="UP000305238">
    <property type="component" value="Unassembled WGS sequence"/>
</dbReference>
<dbReference type="EMBL" id="VCKZ01000143">
    <property type="protein sequence ID" value="TMR36778.1"/>
    <property type="molecule type" value="Genomic_DNA"/>
</dbReference>
<dbReference type="Pfam" id="PF14269">
    <property type="entry name" value="Arylsulfotran_2"/>
    <property type="match status" value="1"/>
</dbReference>
<keyword evidence="1" id="KW-0732">Signal</keyword>
<evidence type="ECO:0000313" key="3">
    <source>
        <dbReference type="Proteomes" id="UP000305238"/>
    </source>
</evidence>